<proteinExistence type="inferred from homology"/>
<evidence type="ECO:0000256" key="3">
    <source>
        <dbReference type="ARBA" id="ARBA00022692"/>
    </source>
</evidence>
<dbReference type="InterPro" id="IPR045214">
    <property type="entry name" value="Surf1/Surf4"/>
</dbReference>
<dbReference type="PANTHER" id="PTHR23427:SF2">
    <property type="entry name" value="SURFEIT LOCUS PROTEIN 1"/>
    <property type="match status" value="1"/>
</dbReference>
<comment type="subcellular location">
    <subcellularLocation>
        <location evidence="6">Cell membrane</location>
        <topology evidence="6">Multi-pass membrane protein</topology>
    </subcellularLocation>
    <subcellularLocation>
        <location evidence="1">Membrane</location>
    </subcellularLocation>
</comment>
<keyword evidence="4 6" id="KW-1133">Transmembrane helix</keyword>
<evidence type="ECO:0000256" key="1">
    <source>
        <dbReference type="ARBA" id="ARBA00004370"/>
    </source>
</evidence>
<evidence type="ECO:0000256" key="4">
    <source>
        <dbReference type="ARBA" id="ARBA00022989"/>
    </source>
</evidence>
<organism evidence="7 8">
    <name type="scientific">Paracoccus amoyensis</name>
    <dbReference type="NCBI Taxonomy" id="2760093"/>
    <lineage>
        <taxon>Bacteria</taxon>
        <taxon>Pseudomonadati</taxon>
        <taxon>Pseudomonadota</taxon>
        <taxon>Alphaproteobacteria</taxon>
        <taxon>Rhodobacterales</taxon>
        <taxon>Paracoccaceae</taxon>
        <taxon>Paracoccus</taxon>
    </lineage>
</organism>
<dbReference type="GO" id="GO:0005886">
    <property type="term" value="C:plasma membrane"/>
    <property type="evidence" value="ECO:0007669"/>
    <property type="project" value="UniProtKB-SubCell"/>
</dbReference>
<feature type="transmembrane region" description="Helical" evidence="6">
    <location>
        <begin position="200"/>
        <end position="221"/>
    </location>
</feature>
<keyword evidence="8" id="KW-1185">Reference proteome</keyword>
<gene>
    <name evidence="7" type="ORF">H4P12_11780</name>
</gene>
<dbReference type="Proteomes" id="UP000608594">
    <property type="component" value="Unassembled WGS sequence"/>
</dbReference>
<protein>
    <recommendedName>
        <fullName evidence="6">SURF1-like protein</fullName>
    </recommendedName>
</protein>
<accession>A0A926JDT6</accession>
<evidence type="ECO:0000256" key="6">
    <source>
        <dbReference type="RuleBase" id="RU363076"/>
    </source>
</evidence>
<comment type="similarity">
    <text evidence="2 6">Belongs to the SURF1 family.</text>
</comment>
<evidence type="ECO:0000256" key="2">
    <source>
        <dbReference type="ARBA" id="ARBA00007165"/>
    </source>
</evidence>
<dbReference type="PANTHER" id="PTHR23427">
    <property type="entry name" value="SURFEIT LOCUS PROTEIN"/>
    <property type="match status" value="1"/>
</dbReference>
<reference evidence="7" key="1">
    <citation type="submission" date="2020-08" db="EMBL/GenBank/DDBJ databases">
        <title>Paracoccus amoyensis sp. nov., isolated from the surface seawater at coast of Xiamen, Fujian.</title>
        <authorList>
            <person name="Lyu L."/>
        </authorList>
    </citation>
    <scope>NUCLEOTIDE SEQUENCE</scope>
    <source>
        <strain evidence="7">11-3</strain>
    </source>
</reference>
<dbReference type="CDD" id="cd06662">
    <property type="entry name" value="SURF1"/>
    <property type="match status" value="1"/>
</dbReference>
<dbReference type="PROSITE" id="PS50895">
    <property type="entry name" value="SURF1"/>
    <property type="match status" value="1"/>
</dbReference>
<dbReference type="AlphaFoldDB" id="A0A926JDT6"/>
<evidence type="ECO:0000313" key="7">
    <source>
        <dbReference type="EMBL" id="MBC9247373.1"/>
    </source>
</evidence>
<sequence>MRGHGVFLTFAALATLLFLGLGIWQVQRLGWKLDLIERVDARVGADPIAAPGPDAWSTLTSDNEYTPVKLSGDYARGQDTLVQAVTDLGGGFWVMTPLTTAEGWTVLVNRGFVAAEKRDDRPLPAGNVTVTGLLRMSQPGGAFLRDNDPDADRWYSRDIAAIAGKLGLNDTAPYFIDASRSAETPPVGGLTVIQFRNNHLSYALTWFAMAAGTVALTFIALHRTSVGQK</sequence>
<dbReference type="Pfam" id="PF02104">
    <property type="entry name" value="SURF1"/>
    <property type="match status" value="1"/>
</dbReference>
<evidence type="ECO:0000256" key="5">
    <source>
        <dbReference type="ARBA" id="ARBA00023136"/>
    </source>
</evidence>
<evidence type="ECO:0000313" key="8">
    <source>
        <dbReference type="Proteomes" id="UP000608594"/>
    </source>
</evidence>
<dbReference type="InterPro" id="IPR002994">
    <property type="entry name" value="Surf1/Shy1"/>
</dbReference>
<keyword evidence="3 6" id="KW-0812">Transmembrane</keyword>
<keyword evidence="6" id="KW-1003">Cell membrane</keyword>
<keyword evidence="5 6" id="KW-0472">Membrane</keyword>
<name>A0A926JDT6_9RHOB</name>
<comment type="caution">
    <text evidence="7">The sequence shown here is derived from an EMBL/GenBank/DDBJ whole genome shotgun (WGS) entry which is preliminary data.</text>
</comment>
<dbReference type="EMBL" id="JACOQL010000003">
    <property type="protein sequence ID" value="MBC9247373.1"/>
    <property type="molecule type" value="Genomic_DNA"/>
</dbReference>
<comment type="caution">
    <text evidence="6">Lacks conserved residue(s) required for the propagation of feature annotation.</text>
</comment>